<feature type="transmembrane region" description="Helical" evidence="6">
    <location>
        <begin position="238"/>
        <end position="258"/>
    </location>
</feature>
<evidence type="ECO:0000313" key="8">
    <source>
        <dbReference type="EnsemblProtists" id="EOD07988"/>
    </source>
</evidence>
<feature type="transmembrane region" description="Helical" evidence="6">
    <location>
        <begin position="212"/>
        <end position="232"/>
    </location>
</feature>
<keyword evidence="4 6" id="KW-0472">Membrane</keyword>
<feature type="transmembrane region" description="Helical" evidence="6">
    <location>
        <begin position="112"/>
        <end position="130"/>
    </location>
</feature>
<sequence>MRLMRRISAEPATCSRRAFTAPLVLNSPGGAQSGPATPQCQAADEAAGEAREGEPQTFPSGRRWGSRAARLVSAWARSGATPSAGAGEREDEAASAAGEAGTGTSSALGASFNILCIVVGTGLLNLPYAVSRSGWVGVPLLVLMAAMATYTAALLGRCIVLVEEEERRAGGMRASLASRATPPPRGASSVSYGDLGEAAYGRPGRWFVNSQVHITLVGVAIVYHLLAALNIHSLAADSLSMAASVALVAALVWLHVFLKTLGEVALLSYFNIAVNVALLCTVVAASLERPPASPPRTALVASDAFAFGSAFASFGFAYGVHPVLPSVRASMRSPRLYPRTVVASMAGTLLFYLPISAVCYARYGDAVRSPVMDTPPLAGSPAVRIVTAAITAHLVLSYPLLAITPEAALEGLLRVESRAAPLLWRIGVRSAFVAFTAAVALLVRTPERFGPLLDLVSSCTSTFTVFLLPSAFYLKLRGVRGMHPLEVAWNGLIVAFASVGAVFGTLDAIDALAKSV</sequence>
<evidence type="ECO:0000256" key="4">
    <source>
        <dbReference type="ARBA" id="ARBA00023136"/>
    </source>
</evidence>
<accession>A0A0D3I9Q3</accession>
<feature type="transmembrane region" description="Helical" evidence="6">
    <location>
        <begin position="383"/>
        <end position="401"/>
    </location>
</feature>
<dbReference type="GO" id="GO:0005774">
    <property type="term" value="C:vacuolar membrane"/>
    <property type="evidence" value="ECO:0007669"/>
    <property type="project" value="TreeGrafter"/>
</dbReference>
<dbReference type="RefSeq" id="XP_005760417.1">
    <property type="nucleotide sequence ID" value="XM_005760360.1"/>
</dbReference>
<proteinExistence type="predicted"/>
<dbReference type="PANTHER" id="PTHR22950:SF349">
    <property type="entry name" value="AMINO ACID TRANSPORTER TRANSMEMBRANE DOMAIN-CONTAINING PROTEIN"/>
    <property type="match status" value="1"/>
</dbReference>
<evidence type="ECO:0000259" key="7">
    <source>
        <dbReference type="Pfam" id="PF01490"/>
    </source>
</evidence>
<dbReference type="OMA" id="FHCMMEW"/>
<feature type="transmembrane region" description="Helical" evidence="6">
    <location>
        <begin position="455"/>
        <end position="475"/>
    </location>
</feature>
<dbReference type="Pfam" id="PF01490">
    <property type="entry name" value="Aa_trans"/>
    <property type="match status" value="2"/>
</dbReference>
<evidence type="ECO:0000256" key="6">
    <source>
        <dbReference type="SAM" id="Phobius"/>
    </source>
</evidence>
<feature type="domain" description="Amino acid transporter transmembrane" evidence="7">
    <location>
        <begin position="104"/>
        <end position="167"/>
    </location>
</feature>
<reference evidence="9" key="1">
    <citation type="journal article" date="2013" name="Nature">
        <title>Pan genome of the phytoplankton Emiliania underpins its global distribution.</title>
        <authorList>
            <person name="Read B.A."/>
            <person name="Kegel J."/>
            <person name="Klute M.J."/>
            <person name="Kuo A."/>
            <person name="Lefebvre S.C."/>
            <person name="Maumus F."/>
            <person name="Mayer C."/>
            <person name="Miller J."/>
            <person name="Monier A."/>
            <person name="Salamov A."/>
            <person name="Young J."/>
            <person name="Aguilar M."/>
            <person name="Claverie J.M."/>
            <person name="Frickenhaus S."/>
            <person name="Gonzalez K."/>
            <person name="Herman E.K."/>
            <person name="Lin Y.C."/>
            <person name="Napier J."/>
            <person name="Ogata H."/>
            <person name="Sarno A.F."/>
            <person name="Shmutz J."/>
            <person name="Schroeder D."/>
            <person name="de Vargas C."/>
            <person name="Verret F."/>
            <person name="von Dassow P."/>
            <person name="Valentin K."/>
            <person name="Van de Peer Y."/>
            <person name="Wheeler G."/>
            <person name="Dacks J.B."/>
            <person name="Delwiche C.F."/>
            <person name="Dyhrman S.T."/>
            <person name="Glockner G."/>
            <person name="John U."/>
            <person name="Richards T."/>
            <person name="Worden A.Z."/>
            <person name="Zhang X."/>
            <person name="Grigoriev I.V."/>
            <person name="Allen A.E."/>
            <person name="Bidle K."/>
            <person name="Borodovsky M."/>
            <person name="Bowler C."/>
            <person name="Brownlee C."/>
            <person name="Cock J.M."/>
            <person name="Elias M."/>
            <person name="Gladyshev V.N."/>
            <person name="Groth M."/>
            <person name="Guda C."/>
            <person name="Hadaegh A."/>
            <person name="Iglesias-Rodriguez M.D."/>
            <person name="Jenkins J."/>
            <person name="Jones B.M."/>
            <person name="Lawson T."/>
            <person name="Leese F."/>
            <person name="Lindquist E."/>
            <person name="Lobanov A."/>
            <person name="Lomsadze A."/>
            <person name="Malik S.B."/>
            <person name="Marsh M.E."/>
            <person name="Mackinder L."/>
            <person name="Mock T."/>
            <person name="Mueller-Roeber B."/>
            <person name="Pagarete A."/>
            <person name="Parker M."/>
            <person name="Probert I."/>
            <person name="Quesneville H."/>
            <person name="Raines C."/>
            <person name="Rensing S.A."/>
            <person name="Riano-Pachon D.M."/>
            <person name="Richier S."/>
            <person name="Rokitta S."/>
            <person name="Shiraiwa Y."/>
            <person name="Soanes D.M."/>
            <person name="van der Giezen M."/>
            <person name="Wahlund T.M."/>
            <person name="Williams B."/>
            <person name="Wilson W."/>
            <person name="Wolfe G."/>
            <person name="Wurch L.L."/>
        </authorList>
    </citation>
    <scope>NUCLEOTIDE SEQUENCE</scope>
</reference>
<dbReference type="PANTHER" id="PTHR22950">
    <property type="entry name" value="AMINO ACID TRANSPORTER"/>
    <property type="match status" value="1"/>
</dbReference>
<dbReference type="EnsemblProtists" id="EOD07988">
    <property type="protein sequence ID" value="EOD07988"/>
    <property type="gene ID" value="EMIHUDRAFT_453238"/>
</dbReference>
<evidence type="ECO:0000256" key="2">
    <source>
        <dbReference type="ARBA" id="ARBA00022692"/>
    </source>
</evidence>
<evidence type="ECO:0000313" key="9">
    <source>
        <dbReference type="Proteomes" id="UP000013827"/>
    </source>
</evidence>
<dbReference type="PaxDb" id="2903-EOD07988"/>
<feature type="transmembrane region" description="Helical" evidence="6">
    <location>
        <begin position="136"/>
        <end position="162"/>
    </location>
</feature>
<feature type="transmembrane region" description="Helical" evidence="6">
    <location>
        <begin position="487"/>
        <end position="506"/>
    </location>
</feature>
<feature type="transmembrane region" description="Helical" evidence="6">
    <location>
        <begin position="422"/>
        <end position="443"/>
    </location>
</feature>
<keyword evidence="3 6" id="KW-1133">Transmembrane helix</keyword>
<feature type="transmembrane region" description="Helical" evidence="6">
    <location>
        <begin position="265"/>
        <end position="287"/>
    </location>
</feature>
<dbReference type="AlphaFoldDB" id="A0A0D3I9Q3"/>
<keyword evidence="2 6" id="KW-0812">Transmembrane</keyword>
<reference evidence="8" key="2">
    <citation type="submission" date="2024-10" db="UniProtKB">
        <authorList>
            <consortium name="EnsemblProtists"/>
        </authorList>
    </citation>
    <scope>IDENTIFICATION</scope>
</reference>
<dbReference type="InterPro" id="IPR013057">
    <property type="entry name" value="AA_transpt_TM"/>
</dbReference>
<evidence type="ECO:0000256" key="5">
    <source>
        <dbReference type="SAM" id="MobiDB-lite"/>
    </source>
</evidence>
<dbReference type="KEGG" id="ehx:EMIHUDRAFT_453238"/>
<dbReference type="eggNOG" id="KOG1303">
    <property type="taxonomic scope" value="Eukaryota"/>
</dbReference>
<feature type="region of interest" description="Disordered" evidence="5">
    <location>
        <begin position="79"/>
        <end position="100"/>
    </location>
</feature>
<organism evidence="8 9">
    <name type="scientific">Emiliania huxleyi (strain CCMP1516)</name>
    <dbReference type="NCBI Taxonomy" id="280463"/>
    <lineage>
        <taxon>Eukaryota</taxon>
        <taxon>Haptista</taxon>
        <taxon>Haptophyta</taxon>
        <taxon>Prymnesiophyceae</taxon>
        <taxon>Isochrysidales</taxon>
        <taxon>Noelaerhabdaceae</taxon>
        <taxon>Emiliania</taxon>
    </lineage>
</organism>
<dbReference type="GeneID" id="17254109"/>
<keyword evidence="9" id="KW-1185">Reference proteome</keyword>
<dbReference type="HOGENOM" id="CLU_531510_0_0_1"/>
<feature type="transmembrane region" description="Helical" evidence="6">
    <location>
        <begin position="299"/>
        <end position="320"/>
    </location>
</feature>
<protein>
    <recommendedName>
        <fullName evidence="7">Amino acid transporter transmembrane domain-containing protein</fullName>
    </recommendedName>
</protein>
<feature type="region of interest" description="Disordered" evidence="5">
    <location>
        <begin position="25"/>
        <end position="62"/>
    </location>
</feature>
<evidence type="ECO:0000256" key="3">
    <source>
        <dbReference type="ARBA" id="ARBA00022989"/>
    </source>
</evidence>
<feature type="domain" description="Amino acid transporter transmembrane" evidence="7">
    <location>
        <begin position="185"/>
        <end position="503"/>
    </location>
</feature>
<name>A0A0D3I9Q3_EMIH1</name>
<dbReference type="Proteomes" id="UP000013827">
    <property type="component" value="Unassembled WGS sequence"/>
</dbReference>
<feature type="transmembrane region" description="Helical" evidence="6">
    <location>
        <begin position="341"/>
        <end position="363"/>
    </location>
</feature>
<dbReference type="GO" id="GO:0015179">
    <property type="term" value="F:L-amino acid transmembrane transporter activity"/>
    <property type="evidence" value="ECO:0007669"/>
    <property type="project" value="TreeGrafter"/>
</dbReference>
<dbReference type="STRING" id="2903.R1BE75"/>
<comment type="subcellular location">
    <subcellularLocation>
        <location evidence="1">Membrane</location>
        <topology evidence="1">Multi-pass membrane protein</topology>
    </subcellularLocation>
</comment>
<evidence type="ECO:0000256" key="1">
    <source>
        <dbReference type="ARBA" id="ARBA00004141"/>
    </source>
</evidence>